<accession>A0AAP0JFD2</accession>
<feature type="compositionally biased region" description="Polar residues" evidence="1">
    <location>
        <begin position="83"/>
        <end position="95"/>
    </location>
</feature>
<dbReference type="Proteomes" id="UP001419268">
    <property type="component" value="Unassembled WGS sequence"/>
</dbReference>
<evidence type="ECO:0000313" key="3">
    <source>
        <dbReference type="Proteomes" id="UP001419268"/>
    </source>
</evidence>
<reference evidence="2 3" key="1">
    <citation type="submission" date="2024-01" db="EMBL/GenBank/DDBJ databases">
        <title>Genome assemblies of Stephania.</title>
        <authorList>
            <person name="Yang L."/>
        </authorList>
    </citation>
    <scope>NUCLEOTIDE SEQUENCE [LARGE SCALE GENOMIC DNA]</scope>
    <source>
        <strain evidence="2">JXDWG</strain>
        <tissue evidence="2">Leaf</tissue>
    </source>
</reference>
<protein>
    <submittedName>
        <fullName evidence="2">Uncharacterized protein</fullName>
    </submittedName>
</protein>
<comment type="caution">
    <text evidence="2">The sequence shown here is derived from an EMBL/GenBank/DDBJ whole genome shotgun (WGS) entry which is preliminary data.</text>
</comment>
<feature type="region of interest" description="Disordered" evidence="1">
    <location>
        <begin position="31"/>
        <end position="107"/>
    </location>
</feature>
<evidence type="ECO:0000313" key="2">
    <source>
        <dbReference type="EMBL" id="KAK9133049.1"/>
    </source>
</evidence>
<gene>
    <name evidence="2" type="ORF">Scep_012577</name>
</gene>
<name>A0AAP0JFD2_9MAGN</name>
<keyword evidence="3" id="KW-1185">Reference proteome</keyword>
<evidence type="ECO:0000256" key="1">
    <source>
        <dbReference type="SAM" id="MobiDB-lite"/>
    </source>
</evidence>
<dbReference type="AlphaFoldDB" id="A0AAP0JFD2"/>
<proteinExistence type="predicted"/>
<organism evidence="2 3">
    <name type="scientific">Stephania cephalantha</name>
    <dbReference type="NCBI Taxonomy" id="152367"/>
    <lineage>
        <taxon>Eukaryota</taxon>
        <taxon>Viridiplantae</taxon>
        <taxon>Streptophyta</taxon>
        <taxon>Embryophyta</taxon>
        <taxon>Tracheophyta</taxon>
        <taxon>Spermatophyta</taxon>
        <taxon>Magnoliopsida</taxon>
        <taxon>Ranunculales</taxon>
        <taxon>Menispermaceae</taxon>
        <taxon>Menispermoideae</taxon>
        <taxon>Cissampelideae</taxon>
        <taxon>Stephania</taxon>
    </lineage>
</organism>
<sequence>MEISVHHDSSVAPILDLMEIGAAVTNVAGAEWAPSSNSCSKVFSGKVPERDRTKRRSLKVKAGEGGNNSSYNEPVESKIDPPSTESEPAVSTANSSEEEIFGREGKL</sequence>
<dbReference type="EMBL" id="JBBNAG010000005">
    <property type="protein sequence ID" value="KAK9133049.1"/>
    <property type="molecule type" value="Genomic_DNA"/>
</dbReference>